<feature type="region of interest" description="Disordered" evidence="1">
    <location>
        <begin position="55"/>
        <end position="74"/>
    </location>
</feature>
<sequence length="99" mass="10960">MERTLRLVALLREAEEVKAPKGVPCDGKVVSFDNALAFLQRYNRFLRDLGPKLASPQESNLRVPKADPTEANGVKKKHGAAFGRGIYTCPDYKMAKEAV</sequence>
<reference evidence="2 3" key="1">
    <citation type="submission" date="2024-02" db="EMBL/GenBank/DDBJ databases">
        <authorList>
            <person name="Chen Y."/>
            <person name="Shah S."/>
            <person name="Dougan E. K."/>
            <person name="Thang M."/>
            <person name="Chan C."/>
        </authorList>
    </citation>
    <scope>NUCLEOTIDE SEQUENCE [LARGE SCALE GENOMIC DNA]</scope>
</reference>
<name>A0ABP0KQ98_9DINO</name>
<protein>
    <submittedName>
        <fullName evidence="2">Uncharacterized protein</fullName>
    </submittedName>
</protein>
<proteinExistence type="predicted"/>
<dbReference type="Proteomes" id="UP001642484">
    <property type="component" value="Unassembled WGS sequence"/>
</dbReference>
<evidence type="ECO:0000313" key="2">
    <source>
        <dbReference type="EMBL" id="CAK9028415.1"/>
    </source>
</evidence>
<gene>
    <name evidence="2" type="ORF">CCMP2556_LOCUS17094</name>
</gene>
<dbReference type="EMBL" id="CAXAMN010009358">
    <property type="protein sequence ID" value="CAK9028415.1"/>
    <property type="molecule type" value="Genomic_DNA"/>
</dbReference>
<evidence type="ECO:0000256" key="1">
    <source>
        <dbReference type="SAM" id="MobiDB-lite"/>
    </source>
</evidence>
<evidence type="ECO:0000313" key="3">
    <source>
        <dbReference type="Proteomes" id="UP001642484"/>
    </source>
</evidence>
<keyword evidence="3" id="KW-1185">Reference proteome</keyword>
<comment type="caution">
    <text evidence="2">The sequence shown here is derived from an EMBL/GenBank/DDBJ whole genome shotgun (WGS) entry which is preliminary data.</text>
</comment>
<organism evidence="2 3">
    <name type="scientific">Durusdinium trenchii</name>
    <dbReference type="NCBI Taxonomy" id="1381693"/>
    <lineage>
        <taxon>Eukaryota</taxon>
        <taxon>Sar</taxon>
        <taxon>Alveolata</taxon>
        <taxon>Dinophyceae</taxon>
        <taxon>Suessiales</taxon>
        <taxon>Symbiodiniaceae</taxon>
        <taxon>Durusdinium</taxon>
    </lineage>
</organism>
<accession>A0ABP0KQ98</accession>